<dbReference type="GO" id="GO:0007368">
    <property type="term" value="P:determination of left/right symmetry"/>
    <property type="evidence" value="ECO:0007669"/>
    <property type="project" value="TreeGrafter"/>
</dbReference>
<evidence type="ECO:0000259" key="11">
    <source>
        <dbReference type="PROSITE" id="PS51203"/>
    </source>
</evidence>
<evidence type="ECO:0000313" key="13">
    <source>
        <dbReference type="Proteomes" id="UP000694391"/>
    </source>
</evidence>
<dbReference type="Ensembl" id="ENSCAFT00020018353.1">
    <property type="protein sequence ID" value="ENSCAFP00020015806.1"/>
    <property type="gene ID" value="ENSCAFG00020012682.1"/>
</dbReference>
<keyword evidence="13" id="KW-1185">Reference proteome</keyword>
<keyword evidence="5" id="KW-0802">TPR repeat</keyword>
<reference evidence="12" key="1">
    <citation type="submission" date="2025-08" db="UniProtKB">
        <authorList>
            <consortium name="Ensembl"/>
        </authorList>
    </citation>
    <scope>IDENTIFICATION</scope>
</reference>
<dbReference type="CDD" id="cd06469">
    <property type="entry name" value="p23_DYX1C1_like"/>
    <property type="match status" value="1"/>
</dbReference>
<protein>
    <recommendedName>
        <fullName evidence="10">Dynein axonemal assembly factor 4</fullName>
    </recommendedName>
</protein>
<keyword evidence="6" id="KW-0524">Neurogenesis</keyword>
<accession>A0A8C0KFS0</accession>
<dbReference type="InterPro" id="IPR037894">
    <property type="entry name" value="CS_DYX1C1"/>
</dbReference>
<dbReference type="GO" id="GO:0036159">
    <property type="term" value="P:inner dynein arm assembly"/>
    <property type="evidence" value="ECO:0007669"/>
    <property type="project" value="TreeGrafter"/>
</dbReference>
<evidence type="ECO:0000256" key="1">
    <source>
        <dbReference type="ARBA" id="ARBA00004123"/>
    </source>
</evidence>
<dbReference type="GO" id="GO:0005634">
    <property type="term" value="C:nucleus"/>
    <property type="evidence" value="ECO:0007669"/>
    <property type="project" value="UniProtKB-SubCell"/>
</dbReference>
<dbReference type="GO" id="GO:0036158">
    <property type="term" value="P:outer dynein arm assembly"/>
    <property type="evidence" value="ECO:0007669"/>
    <property type="project" value="TreeGrafter"/>
</dbReference>
<dbReference type="GO" id="GO:0007507">
    <property type="term" value="P:heart development"/>
    <property type="evidence" value="ECO:0007669"/>
    <property type="project" value="TreeGrafter"/>
</dbReference>
<gene>
    <name evidence="12" type="primary">DNAAF4</name>
</gene>
<organism evidence="12 13">
    <name type="scientific">Canis lupus dingo</name>
    <name type="common">dingo</name>
    <dbReference type="NCBI Taxonomy" id="286419"/>
    <lineage>
        <taxon>Eukaryota</taxon>
        <taxon>Metazoa</taxon>
        <taxon>Chordata</taxon>
        <taxon>Craniata</taxon>
        <taxon>Vertebrata</taxon>
        <taxon>Euteleostomi</taxon>
        <taxon>Mammalia</taxon>
        <taxon>Eutheria</taxon>
        <taxon>Laurasiatheria</taxon>
        <taxon>Carnivora</taxon>
        <taxon>Caniformia</taxon>
        <taxon>Canidae</taxon>
        <taxon>Canis</taxon>
    </lineage>
</organism>
<dbReference type="Pfam" id="PF04969">
    <property type="entry name" value="CS"/>
    <property type="match status" value="1"/>
</dbReference>
<dbReference type="GO" id="GO:0005576">
    <property type="term" value="C:extracellular region"/>
    <property type="evidence" value="ECO:0007669"/>
    <property type="project" value="GOC"/>
</dbReference>
<dbReference type="Gene3D" id="2.60.40.790">
    <property type="match status" value="1"/>
</dbReference>
<dbReference type="GeneTree" id="ENSGT00390000004930"/>
<evidence type="ECO:0000256" key="6">
    <source>
        <dbReference type="ARBA" id="ARBA00022902"/>
    </source>
</evidence>
<dbReference type="GO" id="GO:0007399">
    <property type="term" value="P:nervous system development"/>
    <property type="evidence" value="ECO:0007669"/>
    <property type="project" value="UniProtKB-KW"/>
</dbReference>
<keyword evidence="4" id="KW-0677">Repeat</keyword>
<dbReference type="GO" id="GO:0003351">
    <property type="term" value="P:epithelial cilium movement involved in extracellular fluid movement"/>
    <property type="evidence" value="ECO:0007669"/>
    <property type="project" value="TreeGrafter"/>
</dbReference>
<evidence type="ECO:0000256" key="9">
    <source>
        <dbReference type="ARBA" id="ARBA00024190"/>
    </source>
</evidence>
<evidence type="ECO:0000256" key="5">
    <source>
        <dbReference type="ARBA" id="ARBA00022803"/>
    </source>
</evidence>
<evidence type="ECO:0000256" key="7">
    <source>
        <dbReference type="ARBA" id="ARBA00023242"/>
    </source>
</evidence>
<dbReference type="AlphaFoldDB" id="A0A8C0KFS0"/>
<sequence length="175" mass="20349">MPLLVSDYNWQQTKTAVFISVPLRGVCVRDADVFCTENYLKVNFSPFLFEVFLYAPIDDENSKAKIGNDTIVFTLYKKEAAMWETLSVSGVDKEMMQRIREKSILQAQKRAKEATEAKATARREDQKYALNVMMKWLHKQAEARRALNTDIPELFDLKEEEKNPEWLKDKGKYVA</sequence>
<evidence type="ECO:0000256" key="4">
    <source>
        <dbReference type="ARBA" id="ARBA00022737"/>
    </source>
</evidence>
<feature type="domain" description="CS" evidence="11">
    <location>
        <begin position="3"/>
        <end position="87"/>
    </location>
</feature>
<dbReference type="SUPFAM" id="SSF49764">
    <property type="entry name" value="HSP20-like chaperones"/>
    <property type="match status" value="1"/>
</dbReference>
<evidence type="ECO:0000256" key="10">
    <source>
        <dbReference type="ARBA" id="ARBA00024430"/>
    </source>
</evidence>
<evidence type="ECO:0000256" key="2">
    <source>
        <dbReference type="ARBA" id="ARBA00004487"/>
    </source>
</evidence>
<comment type="subcellular location">
    <subcellularLocation>
        <location evidence="2">Cell projection</location>
        <location evidence="2">Neuron projection</location>
    </subcellularLocation>
    <subcellularLocation>
        <location evidence="9">Dynein axonemal particle</location>
    </subcellularLocation>
    <subcellularLocation>
        <location evidence="1">Nucleus</location>
    </subcellularLocation>
</comment>
<dbReference type="FunFam" id="2.60.40.790:FF:000015">
    <property type="entry name" value="dynein assembly factor 4, axonemal isoform X1"/>
    <property type="match status" value="1"/>
</dbReference>
<dbReference type="InterPro" id="IPR008978">
    <property type="entry name" value="HSP20-like_chaperone"/>
</dbReference>
<dbReference type="PANTHER" id="PTHR46492:SF1">
    <property type="entry name" value="DYNEIN AXONEMAL ASSEMBLY FACTOR 4"/>
    <property type="match status" value="1"/>
</dbReference>
<dbReference type="GO" id="GO:0120293">
    <property type="term" value="C:dynein axonemal particle"/>
    <property type="evidence" value="ECO:0007669"/>
    <property type="project" value="UniProtKB-SubCell"/>
</dbReference>
<keyword evidence="8" id="KW-0966">Cell projection</keyword>
<keyword evidence="7" id="KW-0539">Nucleus</keyword>
<reference evidence="12" key="2">
    <citation type="submission" date="2025-09" db="UniProtKB">
        <authorList>
            <consortium name="Ensembl"/>
        </authorList>
    </citation>
    <scope>IDENTIFICATION</scope>
</reference>
<evidence type="ECO:0000313" key="12">
    <source>
        <dbReference type="Ensembl" id="ENSCAFP00020015806.1"/>
    </source>
</evidence>
<dbReference type="PROSITE" id="PS51203">
    <property type="entry name" value="CS"/>
    <property type="match status" value="1"/>
</dbReference>
<dbReference type="InterPro" id="IPR007052">
    <property type="entry name" value="CS_dom"/>
</dbReference>
<dbReference type="InterPro" id="IPR052004">
    <property type="entry name" value="Dynein_assembly_factor_4"/>
</dbReference>
<dbReference type="GO" id="GO:0043005">
    <property type="term" value="C:neuron projection"/>
    <property type="evidence" value="ECO:0007669"/>
    <property type="project" value="UniProtKB-SubCell"/>
</dbReference>
<name>A0A8C0KFS0_CANLU</name>
<dbReference type="Proteomes" id="UP000694391">
    <property type="component" value="Unplaced"/>
</dbReference>
<dbReference type="PANTHER" id="PTHR46492">
    <property type="entry name" value="DYNEIN ASSEMBLY FACTOR 4, AXONEMAL"/>
    <property type="match status" value="1"/>
</dbReference>
<evidence type="ECO:0000256" key="8">
    <source>
        <dbReference type="ARBA" id="ARBA00023273"/>
    </source>
</evidence>
<keyword evidence="3" id="KW-0963">Cytoplasm</keyword>
<evidence type="ECO:0000256" key="3">
    <source>
        <dbReference type="ARBA" id="ARBA00022490"/>
    </source>
</evidence>
<proteinExistence type="predicted"/>
<dbReference type="GO" id="GO:0030331">
    <property type="term" value="F:nuclear estrogen receptor binding"/>
    <property type="evidence" value="ECO:0007669"/>
    <property type="project" value="TreeGrafter"/>
</dbReference>